<keyword evidence="1" id="KW-0808">Transferase</keyword>
<dbReference type="Pfam" id="PF13489">
    <property type="entry name" value="Methyltransf_23"/>
    <property type="match status" value="1"/>
</dbReference>
<dbReference type="EMBL" id="FO203503">
    <property type="protein sequence ID" value="CCK79091.1"/>
    <property type="molecule type" value="Genomic_DNA"/>
</dbReference>
<evidence type="ECO:0000313" key="1">
    <source>
        <dbReference type="EMBL" id="CCK79091.1"/>
    </source>
</evidence>
<dbReference type="AlphaFoldDB" id="K0NDW1"/>
<reference evidence="1 2" key="1">
    <citation type="journal article" date="2013" name="Environ. Microbiol.">
        <title>Complete genome, catabolic sub-proteomes and key-metabolites of Desulfobacula toluolica Tol2, a marine, aromatic compound-degrading, sulfate-reducing bacterium.</title>
        <authorList>
            <person name="Wohlbrand L."/>
            <person name="Jacob J.H."/>
            <person name="Kube M."/>
            <person name="Mussmann M."/>
            <person name="Jarling R."/>
            <person name="Beck A."/>
            <person name="Amann R."/>
            <person name="Wilkes H."/>
            <person name="Reinhardt R."/>
            <person name="Rabus R."/>
        </authorList>
    </citation>
    <scope>NUCLEOTIDE SEQUENCE [LARGE SCALE GENOMIC DNA]</scope>
    <source>
        <strain evidence="2">DSM 7467 / Tol2</strain>
    </source>
</reference>
<accession>K0NDW1</accession>
<dbReference type="CDD" id="cd02440">
    <property type="entry name" value="AdoMet_MTases"/>
    <property type="match status" value="1"/>
</dbReference>
<dbReference type="GO" id="GO:0008168">
    <property type="term" value="F:methyltransferase activity"/>
    <property type="evidence" value="ECO:0007669"/>
    <property type="project" value="UniProtKB-KW"/>
</dbReference>
<dbReference type="GO" id="GO:0032259">
    <property type="term" value="P:methylation"/>
    <property type="evidence" value="ECO:0007669"/>
    <property type="project" value="UniProtKB-KW"/>
</dbReference>
<keyword evidence="1" id="KW-0489">Methyltransferase</keyword>
<dbReference type="HOGENOM" id="CLU_060275_0_0_7"/>
<keyword evidence="2" id="KW-1185">Reference proteome</keyword>
<proteinExistence type="predicted"/>
<dbReference type="KEGG" id="dto:TOL2_C09230"/>
<evidence type="ECO:0000313" key="2">
    <source>
        <dbReference type="Proteomes" id="UP000007347"/>
    </source>
</evidence>
<dbReference type="Gene3D" id="3.40.50.150">
    <property type="entry name" value="Vaccinia Virus protein VP39"/>
    <property type="match status" value="1"/>
</dbReference>
<name>K0NDW1_DESTT</name>
<dbReference type="InterPro" id="IPR029063">
    <property type="entry name" value="SAM-dependent_MTases_sf"/>
</dbReference>
<gene>
    <name evidence="1" type="ordered locus">TOL2_C09230</name>
</gene>
<dbReference type="Proteomes" id="UP000007347">
    <property type="component" value="Chromosome"/>
</dbReference>
<sequence length="268" mass="30533">MWNQLCEIQNKAFGRKKEYSEDDFWKHKARHFDKMVDERWEKPDSSRDFLIQKLKDNPGATLLDIGAGTGKWSLLVSPYAAKVTALDPSLAMQEILKEKIQKQGINNIDIVTGTWPRDYVASHDFVLASHSMYGVPDFKAFADKMSATATKACIMLLRAPFADSVMAIASRYVLGQPYDSPNFQVAYNALLGMDIYPDVIMEAAGTWPAWTHDSFEEALDDLKNRLNICETSQYDDFLSDLLEKHLILKDCKFVWPSGNRSALVYWEV</sequence>
<organism evidence="1 2">
    <name type="scientific">Desulfobacula toluolica (strain DSM 7467 / Tol2)</name>
    <dbReference type="NCBI Taxonomy" id="651182"/>
    <lineage>
        <taxon>Bacteria</taxon>
        <taxon>Pseudomonadati</taxon>
        <taxon>Thermodesulfobacteriota</taxon>
        <taxon>Desulfobacteria</taxon>
        <taxon>Desulfobacterales</taxon>
        <taxon>Desulfobacteraceae</taxon>
        <taxon>Desulfobacula</taxon>
    </lineage>
</organism>
<dbReference type="STRING" id="651182.TOL2_C09230"/>
<protein>
    <submittedName>
        <fullName evidence="1">SAM-dependent methyltransferase</fullName>
    </submittedName>
</protein>
<dbReference type="SUPFAM" id="SSF53335">
    <property type="entry name" value="S-adenosyl-L-methionine-dependent methyltransferases"/>
    <property type="match status" value="1"/>
</dbReference>